<dbReference type="EMBL" id="CABVLZ010000002">
    <property type="protein sequence ID" value="VVU94792.1"/>
    <property type="molecule type" value="Genomic_DNA"/>
</dbReference>
<reference evidence="2" key="1">
    <citation type="submission" date="2019-09" db="EMBL/GenBank/DDBJ databases">
        <authorList>
            <person name="Needham M D."/>
        </authorList>
    </citation>
    <scope>NUCLEOTIDE SEQUENCE</scope>
</reference>
<protein>
    <submittedName>
        <fullName evidence="2">Uncharacterized protein</fullName>
    </submittedName>
</protein>
<accession>A0A5E8CLN6</accession>
<feature type="coiled-coil region" evidence="1">
    <location>
        <begin position="163"/>
        <end position="238"/>
    </location>
</feature>
<sequence>MEKKQIYIITDKLKPIGIYTDRDHCLLEYLNKFNMELDMLSNIKRNYGSLKETFLLNLDKLEIQIFIENSFVNIDSIIFSTKEFMFFSSNKNAIIIPDIRFINKLNKIKTLYHEIIETNEFDNINMDNINRNRDNANININRDNIINRNNIYSDSQPSEQQTVKNESQNIKELEAKIEKLNDLKKLQDEFKANEDSTDIHEKQLALVNEKLKSDSSKINELKKKKALIEEKKNIYLADLKIYNLIKEKVENEEIEIPLLFSNKYKVFKKLENSGEITFHKYLNNFPQSVNVPMTSDYQGLFDTQNENKFAYITDDEEYASSSDEQTSAEEESAVI</sequence>
<evidence type="ECO:0000313" key="2">
    <source>
        <dbReference type="EMBL" id="VVU94792.1"/>
    </source>
</evidence>
<name>A0A5E8CLN6_9ZZZZ</name>
<organism evidence="2">
    <name type="scientific">seawater metagenome</name>
    <dbReference type="NCBI Taxonomy" id="1561972"/>
    <lineage>
        <taxon>unclassified sequences</taxon>
        <taxon>metagenomes</taxon>
        <taxon>ecological metagenomes</taxon>
    </lineage>
</organism>
<keyword evidence="1" id="KW-0175">Coiled coil</keyword>
<proteinExistence type="predicted"/>
<evidence type="ECO:0000256" key="1">
    <source>
        <dbReference type="SAM" id="Coils"/>
    </source>
</evidence>
<gene>
    <name evidence="2" type="ORF">CPAV1605_517</name>
</gene>
<dbReference type="AlphaFoldDB" id="A0A5E8CLN6"/>